<evidence type="ECO:0000313" key="13">
    <source>
        <dbReference type="Proteomes" id="UP000284763"/>
    </source>
</evidence>
<dbReference type="SUPFAM" id="SSF52402">
    <property type="entry name" value="Adenine nucleotide alpha hydrolases-like"/>
    <property type="match status" value="1"/>
</dbReference>
<keyword evidence="5 11" id="KW-0862">Zinc</keyword>
<evidence type="ECO:0000256" key="3">
    <source>
        <dbReference type="ARBA" id="ARBA00022723"/>
    </source>
</evidence>
<dbReference type="InterPro" id="IPR014729">
    <property type="entry name" value="Rossmann-like_a/b/a_fold"/>
</dbReference>
<dbReference type="UniPathway" id="UPA00391"/>
<evidence type="ECO:0000256" key="10">
    <source>
        <dbReference type="ARBA" id="ARBA00047890"/>
    </source>
</evidence>
<dbReference type="CDD" id="cd01995">
    <property type="entry name" value="QueC-like"/>
    <property type="match status" value="1"/>
</dbReference>
<evidence type="ECO:0000256" key="9">
    <source>
        <dbReference type="ARBA" id="ARBA00039149"/>
    </source>
</evidence>
<comment type="similarity">
    <text evidence="8 11">Belongs to the QueC family.</text>
</comment>
<dbReference type="HAMAP" id="MF_01633">
    <property type="entry name" value="QueC"/>
    <property type="match status" value="1"/>
</dbReference>
<accession>A0A3R7XJ53</accession>
<feature type="binding site" evidence="11">
    <location>
        <begin position="7"/>
        <end position="17"/>
    </location>
    <ligand>
        <name>ATP</name>
        <dbReference type="ChEBI" id="CHEBI:30616"/>
    </ligand>
</feature>
<dbReference type="GO" id="GO:0016879">
    <property type="term" value="F:ligase activity, forming carbon-nitrogen bonds"/>
    <property type="evidence" value="ECO:0007669"/>
    <property type="project" value="UniProtKB-UniRule"/>
</dbReference>
<name>A0A3R7XJ53_9EURY</name>
<comment type="catalytic activity">
    <reaction evidence="10 11">
        <text>7-carboxy-7-carbaguanine + NH4(+) + 2 ATP = 7-cyano-7-carbaguanine + 2 AMP + 2 diphosphate + 2 H(+)</text>
        <dbReference type="Rhea" id="RHEA:27982"/>
        <dbReference type="ChEBI" id="CHEBI:15378"/>
        <dbReference type="ChEBI" id="CHEBI:28938"/>
        <dbReference type="ChEBI" id="CHEBI:30616"/>
        <dbReference type="ChEBI" id="CHEBI:33019"/>
        <dbReference type="ChEBI" id="CHEBI:45075"/>
        <dbReference type="ChEBI" id="CHEBI:61036"/>
        <dbReference type="ChEBI" id="CHEBI:456215"/>
        <dbReference type="EC" id="6.3.4.20"/>
    </reaction>
</comment>
<comment type="function">
    <text evidence="7 11">Catalyzes the ATP-dependent conversion of 7-carboxy-7-deazaguanine (CDG) to 7-cyano-7-deazaguanine (preQ(0)).</text>
</comment>
<keyword evidence="6 11" id="KW-0067">ATP-binding</keyword>
<evidence type="ECO:0000256" key="6">
    <source>
        <dbReference type="ARBA" id="ARBA00022840"/>
    </source>
</evidence>
<protein>
    <recommendedName>
        <fullName evidence="9 11">7-cyano-7-deazaguanine synthase</fullName>
        <ecNumber evidence="9 11">6.3.4.20</ecNumber>
    </recommendedName>
    <alternativeName>
        <fullName evidence="11">7-cyano-7-carbaguanine synthase</fullName>
    </alternativeName>
    <alternativeName>
        <fullName evidence="11">Archaeosine biosynthesis protein QueC</fullName>
    </alternativeName>
    <alternativeName>
        <fullName evidence="11">PreQ(0) synthase</fullName>
    </alternativeName>
</protein>
<reference evidence="12 13" key="1">
    <citation type="submission" date="2018-08" db="EMBL/GenBank/DDBJ databases">
        <title>The metabolism and importance of syntrophic acetate oxidation coupled to methane or sulfide production in haloalkaline environments.</title>
        <authorList>
            <person name="Timmers P.H.A."/>
            <person name="Vavourakis C.D."/>
            <person name="Sorokin D.Y."/>
            <person name="Sinninghe Damste J.S."/>
            <person name="Muyzer G."/>
            <person name="Stams A.J.M."/>
            <person name="Plugge C.M."/>
        </authorList>
    </citation>
    <scope>NUCLEOTIDE SEQUENCE [LARGE SCALE GENOMIC DNA]</scope>
    <source>
        <strain evidence="12">MSAO_Arc3</strain>
    </source>
</reference>
<comment type="cofactor">
    <cofactor evidence="11">
        <name>Zn(2+)</name>
        <dbReference type="ChEBI" id="CHEBI:29105"/>
    </cofactor>
    <text evidence="11">Binds 1 zinc ion per subunit.</text>
</comment>
<evidence type="ECO:0000256" key="4">
    <source>
        <dbReference type="ARBA" id="ARBA00022741"/>
    </source>
</evidence>
<evidence type="ECO:0000256" key="7">
    <source>
        <dbReference type="ARBA" id="ARBA00037768"/>
    </source>
</evidence>
<feature type="binding site" evidence="11">
    <location>
        <position position="209"/>
    </location>
    <ligand>
        <name>Zn(2+)</name>
        <dbReference type="ChEBI" id="CHEBI:29105"/>
    </ligand>
</feature>
<evidence type="ECO:0000256" key="2">
    <source>
        <dbReference type="ARBA" id="ARBA00022598"/>
    </source>
</evidence>
<dbReference type="NCBIfam" id="TIGR00364">
    <property type="entry name" value="7-cyano-7-deazaguanine synthase QueC"/>
    <property type="match status" value="1"/>
</dbReference>
<keyword evidence="3 11" id="KW-0479">Metal-binding</keyword>
<dbReference type="PANTHER" id="PTHR42914:SF1">
    <property type="entry name" value="7-CYANO-7-DEAZAGUANINE SYNTHASE"/>
    <property type="match status" value="1"/>
</dbReference>
<dbReference type="PIRSF" id="PIRSF006293">
    <property type="entry name" value="ExsB"/>
    <property type="match status" value="1"/>
</dbReference>
<dbReference type="Gene3D" id="3.40.50.620">
    <property type="entry name" value="HUPs"/>
    <property type="match status" value="1"/>
</dbReference>
<dbReference type="RefSeq" id="WP_259133217.1">
    <property type="nucleotide sequence ID" value="NZ_JANUCS010000001.1"/>
</dbReference>
<gene>
    <name evidence="11 12" type="primary">queC</name>
    <name evidence="12" type="ORF">D5R95_01420</name>
</gene>
<dbReference type="EC" id="6.3.4.20" evidence="9 11"/>
<evidence type="ECO:0000313" key="12">
    <source>
        <dbReference type="EMBL" id="RQD90969.1"/>
    </source>
</evidence>
<evidence type="ECO:0000256" key="5">
    <source>
        <dbReference type="ARBA" id="ARBA00022833"/>
    </source>
</evidence>
<comment type="caution">
    <text evidence="12">The sequence shown here is derived from an EMBL/GenBank/DDBJ whole genome shotgun (WGS) entry which is preliminary data.</text>
</comment>
<evidence type="ECO:0000256" key="11">
    <source>
        <dbReference type="HAMAP-Rule" id="MF_01633"/>
    </source>
</evidence>
<feature type="binding site" evidence="11">
    <location>
        <position position="206"/>
    </location>
    <ligand>
        <name>Zn(2+)</name>
        <dbReference type="ChEBI" id="CHEBI:29105"/>
    </ligand>
</feature>
<dbReference type="AlphaFoldDB" id="A0A3R7XJ53"/>
<dbReference type="Proteomes" id="UP000284763">
    <property type="component" value="Unassembled WGS sequence"/>
</dbReference>
<dbReference type="EMBL" id="QZAB01000098">
    <property type="protein sequence ID" value="RQD90969.1"/>
    <property type="molecule type" value="Genomic_DNA"/>
</dbReference>
<evidence type="ECO:0000256" key="8">
    <source>
        <dbReference type="ARBA" id="ARBA00037993"/>
    </source>
</evidence>
<feature type="binding site" evidence="11">
    <location>
        <position position="195"/>
    </location>
    <ligand>
        <name>Zn(2+)</name>
        <dbReference type="ChEBI" id="CHEBI:29105"/>
    </ligand>
</feature>
<dbReference type="GO" id="GO:0005524">
    <property type="term" value="F:ATP binding"/>
    <property type="evidence" value="ECO:0007669"/>
    <property type="project" value="UniProtKB-UniRule"/>
</dbReference>
<proteinExistence type="inferred from homology"/>
<dbReference type="InterPro" id="IPR018317">
    <property type="entry name" value="QueC"/>
</dbReference>
<evidence type="ECO:0000256" key="1">
    <source>
        <dbReference type="ARBA" id="ARBA00005061"/>
    </source>
</evidence>
<dbReference type="PANTHER" id="PTHR42914">
    <property type="entry name" value="7-CYANO-7-DEAZAGUANINE SYNTHASE"/>
    <property type="match status" value="1"/>
</dbReference>
<keyword evidence="2 11" id="KW-0436">Ligase</keyword>
<sequence length="227" mass="25299">MKSISLLSGGLDSIVATSVAMNEGININLAIVFDYGQRAAKKEIGVSKRFCEHMSIPYDIIKLDWLESITKTSLVNKDKSIPHLSQEEINEDDMDIVTESARQVWVPNRNGVMINIAASFAESMGCDYIIVGFNEEEASTFPDNSESFMKSVNLSLSYSTQKSVEVYAPLLSYDKEAIVRKGVDVKAPLEFSWSCYYGDDKPCGVCESCVRRKIAFEEVGMEDPCLR</sequence>
<dbReference type="GO" id="GO:0008270">
    <property type="term" value="F:zinc ion binding"/>
    <property type="evidence" value="ECO:0007669"/>
    <property type="project" value="UniProtKB-UniRule"/>
</dbReference>
<keyword evidence="4 11" id="KW-0547">Nucleotide-binding</keyword>
<feature type="binding site" evidence="11">
    <location>
        <position position="203"/>
    </location>
    <ligand>
        <name>Zn(2+)</name>
        <dbReference type="ChEBI" id="CHEBI:29105"/>
    </ligand>
</feature>
<dbReference type="Pfam" id="PF06508">
    <property type="entry name" value="QueC"/>
    <property type="match status" value="1"/>
</dbReference>
<comment type="pathway">
    <text evidence="1 11">Purine metabolism; 7-cyano-7-deazaguanine biosynthesis.</text>
</comment>
<organism evidence="12 13">
    <name type="scientific">Methanosalsum natronophilum</name>
    <dbReference type="NCBI Taxonomy" id="768733"/>
    <lineage>
        <taxon>Archaea</taxon>
        <taxon>Methanobacteriati</taxon>
        <taxon>Methanobacteriota</taxon>
        <taxon>Stenosarchaea group</taxon>
        <taxon>Methanomicrobia</taxon>
        <taxon>Methanosarcinales</taxon>
        <taxon>Methanosarcinaceae</taxon>
        <taxon>Methanosalsum</taxon>
    </lineage>
</organism>